<evidence type="ECO:0000259" key="7">
    <source>
        <dbReference type="PROSITE" id="PS50110"/>
    </source>
</evidence>
<dbReference type="GO" id="GO:0000160">
    <property type="term" value="P:phosphorelay signal transduction system"/>
    <property type="evidence" value="ECO:0007669"/>
    <property type="project" value="InterPro"/>
</dbReference>
<proteinExistence type="predicted"/>
<evidence type="ECO:0000256" key="5">
    <source>
        <dbReference type="PROSITE-ProRule" id="PRU00169"/>
    </source>
</evidence>
<protein>
    <submittedName>
        <fullName evidence="8">DNA-binding response regulator</fullName>
    </submittedName>
</protein>
<keyword evidence="9" id="KW-1185">Reference proteome</keyword>
<dbReference type="RefSeq" id="WP_116243459.1">
    <property type="nucleotide sequence ID" value="NZ_QUAB01000048.1"/>
</dbReference>
<organism evidence="8 9">
    <name type="scientific">Microbacterium bovistercoris</name>
    <dbReference type="NCBI Taxonomy" id="2293570"/>
    <lineage>
        <taxon>Bacteria</taxon>
        <taxon>Bacillati</taxon>
        <taxon>Actinomycetota</taxon>
        <taxon>Actinomycetes</taxon>
        <taxon>Micrococcales</taxon>
        <taxon>Microbacteriaceae</taxon>
        <taxon>Microbacterium</taxon>
    </lineage>
</organism>
<evidence type="ECO:0000259" key="6">
    <source>
        <dbReference type="PROSITE" id="PS50043"/>
    </source>
</evidence>
<keyword evidence="2" id="KW-0805">Transcription regulation</keyword>
<dbReference type="PROSITE" id="PS50043">
    <property type="entry name" value="HTH_LUXR_2"/>
    <property type="match status" value="1"/>
</dbReference>
<dbReference type="GO" id="GO:0003677">
    <property type="term" value="F:DNA binding"/>
    <property type="evidence" value="ECO:0007669"/>
    <property type="project" value="UniProtKB-KW"/>
</dbReference>
<evidence type="ECO:0000256" key="1">
    <source>
        <dbReference type="ARBA" id="ARBA00022553"/>
    </source>
</evidence>
<dbReference type="SUPFAM" id="SSF52172">
    <property type="entry name" value="CheY-like"/>
    <property type="match status" value="1"/>
</dbReference>
<feature type="domain" description="Response regulatory" evidence="7">
    <location>
        <begin position="4"/>
        <end position="120"/>
    </location>
</feature>
<comment type="caution">
    <text evidence="8">The sequence shown here is derived from an EMBL/GenBank/DDBJ whole genome shotgun (WGS) entry which is preliminary data.</text>
</comment>
<dbReference type="PRINTS" id="PR00038">
    <property type="entry name" value="HTHLUXR"/>
</dbReference>
<dbReference type="Gene3D" id="3.40.50.2300">
    <property type="match status" value="1"/>
</dbReference>
<dbReference type="CDD" id="cd06170">
    <property type="entry name" value="LuxR_C_like"/>
    <property type="match status" value="1"/>
</dbReference>
<dbReference type="OrthoDB" id="9808843at2"/>
<dbReference type="PROSITE" id="PS00622">
    <property type="entry name" value="HTH_LUXR_1"/>
    <property type="match status" value="1"/>
</dbReference>
<name>A0A371NQI0_9MICO</name>
<dbReference type="InterPro" id="IPR000792">
    <property type="entry name" value="Tscrpt_reg_LuxR_C"/>
</dbReference>
<reference evidence="8 9" key="1">
    <citation type="submission" date="2018-08" db="EMBL/GenBank/DDBJ databases">
        <title>Isolation, diversity and antifungal activity of Actinobacteria from cow dung.</title>
        <authorList>
            <person name="Ling L."/>
        </authorList>
    </citation>
    <scope>NUCLEOTIDE SEQUENCE [LARGE SCALE GENOMIC DNA]</scope>
    <source>
        <strain evidence="8 9">NEAU-LLE</strain>
    </source>
</reference>
<keyword evidence="3 8" id="KW-0238">DNA-binding</keyword>
<sequence length="230" mass="23942">MTVRVLLADDQELLREALAMMLARDERIEIVGSVGSGDEAISFVHARAVDVVLMDVRMPGTDGIAATAEVRRIRPSTRVLVLTTFDLDEYVFGAIRAGASGFLTKDATPQAVADAVVAVADGEAAMGDAAIAAMVGFVREGAAVGNADAALAALSPREQDVLRLLATGAGNEVIAQRLFVSQNTVKTHVKSVLAKLGLPDRLHVVIWAYENGILRPGGAPGGEPGSHPPG</sequence>
<dbReference type="PROSITE" id="PS50110">
    <property type="entry name" value="RESPONSE_REGULATORY"/>
    <property type="match status" value="1"/>
</dbReference>
<dbReference type="InterPro" id="IPR039420">
    <property type="entry name" value="WalR-like"/>
</dbReference>
<evidence type="ECO:0000313" key="9">
    <source>
        <dbReference type="Proteomes" id="UP000262172"/>
    </source>
</evidence>
<dbReference type="AlphaFoldDB" id="A0A371NQI0"/>
<dbReference type="Pfam" id="PF00196">
    <property type="entry name" value="GerE"/>
    <property type="match status" value="1"/>
</dbReference>
<dbReference type="GO" id="GO:0006355">
    <property type="term" value="P:regulation of DNA-templated transcription"/>
    <property type="evidence" value="ECO:0007669"/>
    <property type="project" value="InterPro"/>
</dbReference>
<evidence type="ECO:0000256" key="3">
    <source>
        <dbReference type="ARBA" id="ARBA00023125"/>
    </source>
</evidence>
<accession>A0A371NQI0</accession>
<evidence type="ECO:0000256" key="2">
    <source>
        <dbReference type="ARBA" id="ARBA00023015"/>
    </source>
</evidence>
<evidence type="ECO:0000313" key="8">
    <source>
        <dbReference type="EMBL" id="REJ03939.1"/>
    </source>
</evidence>
<feature type="domain" description="HTH luxR-type" evidence="6">
    <location>
        <begin position="147"/>
        <end position="212"/>
    </location>
</feature>
<keyword evidence="1 5" id="KW-0597">Phosphoprotein</keyword>
<keyword evidence="4" id="KW-0804">Transcription</keyword>
<dbReference type="InterPro" id="IPR011006">
    <property type="entry name" value="CheY-like_superfamily"/>
</dbReference>
<dbReference type="CDD" id="cd17535">
    <property type="entry name" value="REC_NarL-like"/>
    <property type="match status" value="1"/>
</dbReference>
<dbReference type="InterPro" id="IPR058245">
    <property type="entry name" value="NreC/VraR/RcsB-like_REC"/>
</dbReference>
<dbReference type="Proteomes" id="UP000262172">
    <property type="component" value="Unassembled WGS sequence"/>
</dbReference>
<dbReference type="Pfam" id="PF00072">
    <property type="entry name" value="Response_reg"/>
    <property type="match status" value="1"/>
</dbReference>
<dbReference type="EMBL" id="QUAB01000048">
    <property type="protein sequence ID" value="REJ03939.1"/>
    <property type="molecule type" value="Genomic_DNA"/>
</dbReference>
<dbReference type="PANTHER" id="PTHR43214">
    <property type="entry name" value="TWO-COMPONENT RESPONSE REGULATOR"/>
    <property type="match status" value="1"/>
</dbReference>
<dbReference type="SUPFAM" id="SSF46894">
    <property type="entry name" value="C-terminal effector domain of the bipartite response regulators"/>
    <property type="match status" value="1"/>
</dbReference>
<feature type="modified residue" description="4-aspartylphosphate" evidence="5">
    <location>
        <position position="55"/>
    </location>
</feature>
<dbReference type="SMART" id="SM00421">
    <property type="entry name" value="HTH_LUXR"/>
    <property type="match status" value="1"/>
</dbReference>
<dbReference type="SMART" id="SM00448">
    <property type="entry name" value="REC"/>
    <property type="match status" value="1"/>
</dbReference>
<gene>
    <name evidence="8" type="ORF">DY023_16620</name>
</gene>
<dbReference type="InterPro" id="IPR001789">
    <property type="entry name" value="Sig_transdc_resp-reg_receiver"/>
</dbReference>
<evidence type="ECO:0000256" key="4">
    <source>
        <dbReference type="ARBA" id="ARBA00023163"/>
    </source>
</evidence>
<dbReference type="InterPro" id="IPR016032">
    <property type="entry name" value="Sig_transdc_resp-reg_C-effctor"/>
</dbReference>
<dbReference type="PANTHER" id="PTHR43214:SF24">
    <property type="entry name" value="TRANSCRIPTIONAL REGULATORY PROTEIN NARL-RELATED"/>
    <property type="match status" value="1"/>
</dbReference>